<dbReference type="EMBL" id="QXFV01000541">
    <property type="protein sequence ID" value="KAE9034644.1"/>
    <property type="molecule type" value="Genomic_DNA"/>
</dbReference>
<evidence type="ECO:0000313" key="5">
    <source>
        <dbReference type="Proteomes" id="UP000429607"/>
    </source>
</evidence>
<sequence length="52" mass="5831">MAPKFLLVVFALLKSLTQQGHQCKADSFADLLEYPTVCIIIQDKHNSLVTKL</sequence>
<evidence type="ECO:0000313" key="4">
    <source>
        <dbReference type="EMBL" id="KAE9346800.1"/>
    </source>
</evidence>
<keyword evidence="6" id="KW-1185">Reference proteome</keyword>
<gene>
    <name evidence="2" type="ORF">PR001_g9652</name>
    <name evidence="3" type="ORF">PR002_g7155</name>
    <name evidence="4" type="ORF">PR003_g7252</name>
</gene>
<evidence type="ECO:0000313" key="7">
    <source>
        <dbReference type="Proteomes" id="UP000435112"/>
    </source>
</evidence>
<evidence type="ECO:0008006" key="8">
    <source>
        <dbReference type="Google" id="ProtNLM"/>
    </source>
</evidence>
<reference evidence="4 6" key="1">
    <citation type="submission" date="2018-08" db="EMBL/GenBank/DDBJ databases">
        <title>Genomic investigation of the strawberry pathogen Phytophthora fragariae indicates pathogenicity is determined by transcriptional variation in three key races.</title>
        <authorList>
            <person name="Adams T.M."/>
            <person name="Armitage A.D."/>
            <person name="Sobczyk M.K."/>
            <person name="Bates H.J."/>
            <person name="Dunwell J.M."/>
            <person name="Nellist C.F."/>
            <person name="Harrison R.J."/>
        </authorList>
    </citation>
    <scope>NUCLEOTIDE SEQUENCE [LARGE SCALE GENOMIC DNA]</scope>
    <source>
        <strain evidence="2 5">SCRP249</strain>
        <strain evidence="3 7">SCRP324</strain>
        <strain evidence="4 6">SCRP333</strain>
    </source>
</reference>
<comment type="caution">
    <text evidence="4">The sequence shown here is derived from an EMBL/GenBank/DDBJ whole genome shotgun (WGS) entry which is preliminary data.</text>
</comment>
<keyword evidence="1" id="KW-0732">Signal</keyword>
<feature type="chain" id="PRO_5036167729" description="RxLR effector protein" evidence="1">
    <location>
        <begin position="20"/>
        <end position="52"/>
    </location>
</feature>
<evidence type="ECO:0000256" key="1">
    <source>
        <dbReference type="SAM" id="SignalP"/>
    </source>
</evidence>
<dbReference type="AlphaFoldDB" id="A0A6A4FKE2"/>
<dbReference type="EMBL" id="QXFT01000338">
    <property type="protein sequence ID" value="KAE9346800.1"/>
    <property type="molecule type" value="Genomic_DNA"/>
</dbReference>
<evidence type="ECO:0000313" key="2">
    <source>
        <dbReference type="EMBL" id="KAE9034644.1"/>
    </source>
</evidence>
<protein>
    <recommendedName>
        <fullName evidence="8">RxLR effector protein</fullName>
    </recommendedName>
</protein>
<organism evidence="4 6">
    <name type="scientific">Phytophthora rubi</name>
    <dbReference type="NCBI Taxonomy" id="129364"/>
    <lineage>
        <taxon>Eukaryota</taxon>
        <taxon>Sar</taxon>
        <taxon>Stramenopiles</taxon>
        <taxon>Oomycota</taxon>
        <taxon>Peronosporomycetes</taxon>
        <taxon>Peronosporales</taxon>
        <taxon>Peronosporaceae</taxon>
        <taxon>Phytophthora</taxon>
    </lineage>
</organism>
<dbReference type="Proteomes" id="UP000434957">
    <property type="component" value="Unassembled WGS sequence"/>
</dbReference>
<dbReference type="Proteomes" id="UP000429607">
    <property type="component" value="Unassembled WGS sequence"/>
</dbReference>
<accession>A0A6A4FKE2</accession>
<evidence type="ECO:0000313" key="3">
    <source>
        <dbReference type="EMBL" id="KAE9036295.1"/>
    </source>
</evidence>
<dbReference type="Proteomes" id="UP000435112">
    <property type="component" value="Unassembled WGS sequence"/>
</dbReference>
<name>A0A6A4FKE2_9STRA</name>
<proteinExistence type="predicted"/>
<feature type="signal peptide" evidence="1">
    <location>
        <begin position="1"/>
        <end position="19"/>
    </location>
</feature>
<dbReference type="EMBL" id="QXFU01000336">
    <property type="protein sequence ID" value="KAE9036295.1"/>
    <property type="molecule type" value="Genomic_DNA"/>
</dbReference>
<evidence type="ECO:0000313" key="6">
    <source>
        <dbReference type="Proteomes" id="UP000434957"/>
    </source>
</evidence>